<keyword evidence="8" id="KW-0653">Protein transport</keyword>
<keyword evidence="11" id="KW-0968">Cytoplasmic vesicle</keyword>
<dbReference type="GO" id="GO:0008270">
    <property type="term" value="F:zinc ion binding"/>
    <property type="evidence" value="ECO:0007669"/>
    <property type="project" value="InterPro"/>
</dbReference>
<dbReference type="GO" id="GO:0070971">
    <property type="term" value="C:endoplasmic reticulum exit site"/>
    <property type="evidence" value="ECO:0007669"/>
    <property type="project" value="TreeGrafter"/>
</dbReference>
<proteinExistence type="inferred from homology"/>
<dbReference type="GO" id="GO:0030127">
    <property type="term" value="C:COPII vesicle coat"/>
    <property type="evidence" value="ECO:0007669"/>
    <property type="project" value="InterPro"/>
</dbReference>
<dbReference type="SMART" id="SM00271">
    <property type="entry name" value="DnaJ"/>
    <property type="match status" value="1"/>
</dbReference>
<reference evidence="14" key="1">
    <citation type="submission" date="2023-07" db="EMBL/GenBank/DDBJ databases">
        <title>Chromosome-level genome assembly of Artemia franciscana.</title>
        <authorList>
            <person name="Jo E."/>
        </authorList>
    </citation>
    <scope>NUCLEOTIDE SEQUENCE</scope>
    <source>
        <tissue evidence="14">Whole body</tissue>
    </source>
</reference>
<dbReference type="Pfam" id="PF00226">
    <property type="entry name" value="DnaJ"/>
    <property type="match status" value="1"/>
</dbReference>
<dbReference type="InterPro" id="IPR036174">
    <property type="entry name" value="Znf_Sec23_Sec24_sf"/>
</dbReference>
<accession>A0AA88ILS7</accession>
<evidence type="ECO:0000313" key="14">
    <source>
        <dbReference type="EMBL" id="KAK2726136.1"/>
    </source>
</evidence>
<evidence type="ECO:0000256" key="1">
    <source>
        <dbReference type="ARBA" id="ARBA00004299"/>
    </source>
</evidence>
<dbReference type="InterPro" id="IPR006900">
    <property type="entry name" value="Sec23/24_helical_dom"/>
</dbReference>
<dbReference type="SUPFAM" id="SSF81811">
    <property type="entry name" value="Helical domain of Sec23/24"/>
    <property type="match status" value="1"/>
</dbReference>
<evidence type="ECO:0000256" key="8">
    <source>
        <dbReference type="ARBA" id="ARBA00022927"/>
    </source>
</evidence>
<dbReference type="Pfam" id="PF08033">
    <property type="entry name" value="Sec23_BS"/>
    <property type="match status" value="1"/>
</dbReference>
<evidence type="ECO:0000256" key="11">
    <source>
        <dbReference type="ARBA" id="ARBA00023329"/>
    </source>
</evidence>
<evidence type="ECO:0000256" key="9">
    <source>
        <dbReference type="ARBA" id="ARBA00023034"/>
    </source>
</evidence>
<dbReference type="CDD" id="cd06257">
    <property type="entry name" value="DnaJ"/>
    <property type="match status" value="1"/>
</dbReference>
<dbReference type="PROSITE" id="PS50076">
    <property type="entry name" value="DNAJ_2"/>
    <property type="match status" value="1"/>
</dbReference>
<dbReference type="Pfam" id="PF04811">
    <property type="entry name" value="Sec23_trunk"/>
    <property type="match status" value="1"/>
</dbReference>
<keyword evidence="15" id="KW-1185">Reference proteome</keyword>
<feature type="region of interest" description="Disordered" evidence="12">
    <location>
        <begin position="70"/>
        <end position="162"/>
    </location>
</feature>
<evidence type="ECO:0000256" key="7">
    <source>
        <dbReference type="ARBA" id="ARBA00022892"/>
    </source>
</evidence>
<dbReference type="InterPro" id="IPR006895">
    <property type="entry name" value="Znf_Sec23_Sec24"/>
</dbReference>
<dbReference type="GO" id="GO:0006886">
    <property type="term" value="P:intracellular protein transport"/>
    <property type="evidence" value="ECO:0007669"/>
    <property type="project" value="InterPro"/>
</dbReference>
<dbReference type="InterPro" id="IPR029006">
    <property type="entry name" value="ADF-H/Gelsolin-like_dom_sf"/>
</dbReference>
<protein>
    <recommendedName>
        <fullName evidence="13">J domain-containing protein</fullName>
    </recommendedName>
</protein>
<dbReference type="SUPFAM" id="SSF53300">
    <property type="entry name" value="vWA-like"/>
    <property type="match status" value="1"/>
</dbReference>
<dbReference type="Gene3D" id="2.60.40.1670">
    <property type="entry name" value="beta-sandwich domain of Sec23/24"/>
    <property type="match status" value="1"/>
</dbReference>
<evidence type="ECO:0000313" key="15">
    <source>
        <dbReference type="Proteomes" id="UP001187531"/>
    </source>
</evidence>
<comment type="similarity">
    <text evidence="4">Belongs to the SEC23/SEC24 family. SEC24 subfamily.</text>
</comment>
<evidence type="ECO:0000256" key="5">
    <source>
        <dbReference type="ARBA" id="ARBA00022448"/>
    </source>
</evidence>
<dbReference type="InterPro" id="IPR006896">
    <property type="entry name" value="Sec23/24_trunk_dom"/>
</dbReference>
<organism evidence="14 15">
    <name type="scientific">Artemia franciscana</name>
    <name type="common">Brine shrimp</name>
    <name type="synonym">Artemia sanfranciscana</name>
    <dbReference type="NCBI Taxonomy" id="6661"/>
    <lineage>
        <taxon>Eukaryota</taxon>
        <taxon>Metazoa</taxon>
        <taxon>Ecdysozoa</taxon>
        <taxon>Arthropoda</taxon>
        <taxon>Crustacea</taxon>
        <taxon>Branchiopoda</taxon>
        <taxon>Anostraca</taxon>
        <taxon>Artemiidae</taxon>
        <taxon>Artemia</taxon>
    </lineage>
</organism>
<dbReference type="GO" id="GO:0000139">
    <property type="term" value="C:Golgi membrane"/>
    <property type="evidence" value="ECO:0007669"/>
    <property type="project" value="UniProtKB-SubCell"/>
</dbReference>
<dbReference type="SUPFAM" id="SSF81995">
    <property type="entry name" value="beta-sandwich domain of Sec23/24"/>
    <property type="match status" value="1"/>
</dbReference>
<dbReference type="Proteomes" id="UP001187531">
    <property type="component" value="Unassembled WGS sequence"/>
</dbReference>
<dbReference type="InterPro" id="IPR036175">
    <property type="entry name" value="Sec23/24_helical_dom_sf"/>
</dbReference>
<keyword evidence="10" id="KW-0472">Membrane</keyword>
<dbReference type="Gene3D" id="2.30.30.380">
    <property type="entry name" value="Zn-finger domain of Sec23/24"/>
    <property type="match status" value="1"/>
</dbReference>
<feature type="compositionally biased region" description="Polar residues" evidence="12">
    <location>
        <begin position="139"/>
        <end position="150"/>
    </location>
</feature>
<dbReference type="SUPFAM" id="SSF46565">
    <property type="entry name" value="Chaperone J-domain"/>
    <property type="match status" value="1"/>
</dbReference>
<dbReference type="InterPro" id="IPR012990">
    <property type="entry name" value="Beta-sandwich_Sec23_24"/>
</dbReference>
<keyword evidence="5" id="KW-0813">Transport</keyword>
<dbReference type="AlphaFoldDB" id="A0AA88ILS7"/>
<evidence type="ECO:0000256" key="4">
    <source>
        <dbReference type="ARBA" id="ARBA00008334"/>
    </source>
</evidence>
<dbReference type="Pfam" id="PF04810">
    <property type="entry name" value="zf-Sec23_Sec24"/>
    <property type="match status" value="1"/>
</dbReference>
<dbReference type="SUPFAM" id="SSF82919">
    <property type="entry name" value="Zn-finger domain of Sec23/24"/>
    <property type="match status" value="1"/>
</dbReference>
<dbReference type="GO" id="GO:0000149">
    <property type="term" value="F:SNARE binding"/>
    <property type="evidence" value="ECO:0007669"/>
    <property type="project" value="TreeGrafter"/>
</dbReference>
<dbReference type="GO" id="GO:0090110">
    <property type="term" value="P:COPII-coated vesicle cargo loading"/>
    <property type="evidence" value="ECO:0007669"/>
    <property type="project" value="TreeGrafter"/>
</dbReference>
<evidence type="ECO:0000256" key="2">
    <source>
        <dbReference type="ARBA" id="ARBA00004394"/>
    </source>
</evidence>
<evidence type="ECO:0000256" key="6">
    <source>
        <dbReference type="ARBA" id="ARBA00022824"/>
    </source>
</evidence>
<dbReference type="PANTHER" id="PTHR13803">
    <property type="entry name" value="SEC24-RELATED PROTEIN"/>
    <property type="match status" value="1"/>
</dbReference>
<keyword evidence="9" id="KW-0333">Golgi apparatus</keyword>
<comment type="caution">
    <text evidence="14">The sequence shown here is derived from an EMBL/GenBank/DDBJ whole genome shotgun (WGS) entry which is preliminary data.</text>
</comment>
<evidence type="ECO:0000256" key="3">
    <source>
        <dbReference type="ARBA" id="ARBA00004397"/>
    </source>
</evidence>
<dbReference type="Gene3D" id="1.10.287.110">
    <property type="entry name" value="DnaJ domain"/>
    <property type="match status" value="1"/>
</dbReference>
<dbReference type="Gene3D" id="3.40.20.10">
    <property type="entry name" value="Severin"/>
    <property type="match status" value="1"/>
</dbReference>
<feature type="domain" description="J" evidence="13">
    <location>
        <begin position="1020"/>
        <end position="1083"/>
    </location>
</feature>
<evidence type="ECO:0000259" key="13">
    <source>
        <dbReference type="PROSITE" id="PS50076"/>
    </source>
</evidence>
<gene>
    <name evidence="14" type="ORF">QYM36_000554</name>
</gene>
<dbReference type="Gene3D" id="1.20.120.730">
    <property type="entry name" value="Sec23/Sec24 helical domain"/>
    <property type="match status" value="1"/>
</dbReference>
<dbReference type="InterPro" id="IPR050550">
    <property type="entry name" value="SEC23_SEC24_subfamily"/>
</dbReference>
<dbReference type="EMBL" id="JAVRJZ010000002">
    <property type="protein sequence ID" value="KAK2726136.1"/>
    <property type="molecule type" value="Genomic_DNA"/>
</dbReference>
<dbReference type="InterPro" id="IPR036869">
    <property type="entry name" value="J_dom_sf"/>
</dbReference>
<name>A0AA88ILS7_ARTSF</name>
<dbReference type="SUPFAM" id="SSF82754">
    <property type="entry name" value="C-terminal, gelsolin-like domain of Sec23/24"/>
    <property type="match status" value="1"/>
</dbReference>
<dbReference type="Gene3D" id="3.40.50.410">
    <property type="entry name" value="von Willebrand factor, type A domain"/>
    <property type="match status" value="1"/>
</dbReference>
<keyword evidence="7" id="KW-0931">ER-Golgi transport</keyword>
<feature type="compositionally biased region" description="Polar residues" evidence="12">
    <location>
        <begin position="8"/>
        <end position="30"/>
    </location>
</feature>
<dbReference type="InterPro" id="IPR036180">
    <property type="entry name" value="Gelsolin-like_dom_sf"/>
</dbReference>
<dbReference type="InterPro" id="IPR001623">
    <property type="entry name" value="DnaJ_domain"/>
</dbReference>
<sequence length="1159" mass="130116">MFRPPNVQLLQNSPAQRLPSTPSSINQQVPLRSPLPSLPTYNGLPTRQQGLPIQGMLQPTLTPPVPIYNGLPSRSPGIPTQRLTQPLSSSVATPLVNPPSIKQAQPSFAGRPFPIPPRFPNNNLVQNAPSAPPSRQPGALSNQPSLSQRQFPVPQQPPSISKPPVMNGVIDMQPGVNGFQGPMQANMMRPIQPSGQQHPQNYASMQQTYQNSLNAQFNQMSVTQSGFNRIWGTEAIDLLTTRDVLPPEGVTLPAINLQKEHLNQLNCSSDIMRCTLRKIPETQSILEKARLPLGILIHPFKDLQQLPVVTTTNITRCKYCRTYINPFVYFIDQRRWKCNICFKANEFPEDFLYDPGTKQYLSDPSRRPEAQNSTIEYIAPCDYMTRAPPPATYVFVLETSRASICSGYLKVFSKILLEEFDRIPGDARAQFAFLTFSSSIDFVVLDEGATKPKLIPLSDIDEIFIPKAEGLLAKRSNCEDLIRKFLEVLPDLMNVEGMYENTGSCLGSALQAASKLAWPTGGRISVFLNSLPTIGPGALKERPRTSSGLLLPATDFYKNMALDNTGQQIATDLFFIGHEFQDIATVGCVAKFSSGSIYKFPNFCADKNELELRRFESTLRRYLTRKIGFEAVMRIRCTSGLSIHTFHGNMFVRSTDLIQLANVNPDAGFGLQFSITDSMAERNNVCFQAAVLYTSSKGERRIRVHTLSLPLTPQVSDVISSADQQCIVGLLAKIAVDRSMATSISDAREAFLNAAVDPLSAYKALQNVRSGQLLAPPTLSLLPVYILALLKTVAFCDQAPGLDERVFDWSEMKTLPLPELIQHIYPDLYAVHTLDEEIDPPRLQLSSEKVDTTGIYLMDAGSYIFILVGRTSPPQYCRAVFGVDDPRQVETMYELPTFDTTESDNLRKFIDLLQNEKSYPAAVQVFRDEAPEKTSFFNRLVEDKTKIGVSYFEFLQQLKTKLQRGRKSTFFCSLCRTFKESAVGSLTFEAGGKFENGKYAIFLNKCLMEALLEKKTNFVDYYKVLNCSPHSTTDQILAEYRALAKLKHPDKGNSAQSEDFQLLLEAKETLTNPEEKARYDRWRSSGLNVDYRTWKNMNKGACFHWRMPMDQKNMLPNANPGKENEHVEIQNRMNGNPEHVRIFTEDPALVLKQFRRYEI</sequence>
<keyword evidence="6" id="KW-0256">Endoplasmic reticulum</keyword>
<evidence type="ECO:0000256" key="10">
    <source>
        <dbReference type="ARBA" id="ARBA00023136"/>
    </source>
</evidence>
<dbReference type="Pfam" id="PF04815">
    <property type="entry name" value="Sec23_helical"/>
    <property type="match status" value="1"/>
</dbReference>
<dbReference type="PANTHER" id="PTHR13803:SF39">
    <property type="entry name" value="SECRETORY 24AB, ISOFORM A"/>
    <property type="match status" value="1"/>
</dbReference>
<feature type="region of interest" description="Disordered" evidence="12">
    <location>
        <begin position="1"/>
        <end position="33"/>
    </location>
</feature>
<evidence type="ECO:0000256" key="12">
    <source>
        <dbReference type="SAM" id="MobiDB-lite"/>
    </source>
</evidence>
<feature type="compositionally biased region" description="Polar residues" evidence="12">
    <location>
        <begin position="81"/>
        <end position="92"/>
    </location>
</feature>
<dbReference type="GO" id="GO:0005789">
    <property type="term" value="C:endoplasmic reticulum membrane"/>
    <property type="evidence" value="ECO:0007669"/>
    <property type="project" value="UniProtKB-SubCell"/>
</dbReference>
<comment type="subcellular location">
    <subcellularLocation>
        <location evidence="1">Cytoplasmic vesicle</location>
        <location evidence="1">COPII-coated vesicle membrane</location>
        <topology evidence="1">Peripheral membrane protein</topology>
        <orientation evidence="1">Cytoplasmic side</orientation>
    </subcellularLocation>
    <subcellularLocation>
        <location evidence="3">Endoplasmic reticulum membrane</location>
        <topology evidence="3">Peripheral membrane protein</topology>
        <orientation evidence="3">Cytoplasmic side</orientation>
    </subcellularLocation>
    <subcellularLocation>
        <location evidence="2">Golgi apparatus membrane</location>
    </subcellularLocation>
</comment>
<dbReference type="InterPro" id="IPR036465">
    <property type="entry name" value="vWFA_dom_sf"/>
</dbReference>